<organism evidence="1 2">
    <name type="scientific">Naganishia cerealis</name>
    <dbReference type="NCBI Taxonomy" id="610337"/>
    <lineage>
        <taxon>Eukaryota</taxon>
        <taxon>Fungi</taxon>
        <taxon>Dikarya</taxon>
        <taxon>Basidiomycota</taxon>
        <taxon>Agaricomycotina</taxon>
        <taxon>Tremellomycetes</taxon>
        <taxon>Filobasidiales</taxon>
        <taxon>Filobasidiaceae</taxon>
        <taxon>Naganishia</taxon>
    </lineage>
</organism>
<evidence type="ECO:0000313" key="2">
    <source>
        <dbReference type="Proteomes" id="UP001241377"/>
    </source>
</evidence>
<protein>
    <submittedName>
        <fullName evidence="1">Uncharacterized protein</fullName>
    </submittedName>
</protein>
<proteinExistence type="predicted"/>
<sequence>MSTYEDDHNIPEDTRANSTNPADPSPYAARDAPRTFEGFMQELQRIVGAVRFGGGAGEQQEVDGGGLMVDEDLYEEIFGNLDALGGNVRGASQGFIKTLPRVTGEDLPATIEDDEQNQSCPICVLSYAQILTEQEYAEASDYHIGGNVEEMGLRRLPCAGATVGSSAGGISGHIVCGKCAGKWLRLNNTCPLCRSTMDQSVSMEGTEDNDAQANYTDPMLQLFRSVFGHAREEGAGASDGNLPGSGGSRPNEDDEYNSMYS</sequence>
<keyword evidence="2" id="KW-1185">Reference proteome</keyword>
<name>A0ACC2UXV2_9TREE</name>
<reference evidence="1" key="1">
    <citation type="submission" date="2023-04" db="EMBL/GenBank/DDBJ databases">
        <title>Draft Genome sequencing of Naganishia species isolated from polar environments using Oxford Nanopore Technology.</title>
        <authorList>
            <person name="Leo P."/>
            <person name="Venkateswaran K."/>
        </authorList>
    </citation>
    <scope>NUCLEOTIDE SEQUENCE</scope>
    <source>
        <strain evidence="1">MNA-CCFEE 5261</strain>
    </source>
</reference>
<accession>A0ACC2UXV2</accession>
<gene>
    <name evidence="1" type="ORF">QFC19_008924</name>
</gene>
<evidence type="ECO:0000313" key="1">
    <source>
        <dbReference type="EMBL" id="KAJ9091898.1"/>
    </source>
</evidence>
<comment type="caution">
    <text evidence="1">The sequence shown here is derived from an EMBL/GenBank/DDBJ whole genome shotgun (WGS) entry which is preliminary data.</text>
</comment>
<dbReference type="Proteomes" id="UP001241377">
    <property type="component" value="Unassembled WGS sequence"/>
</dbReference>
<dbReference type="EMBL" id="JASBWR010000142">
    <property type="protein sequence ID" value="KAJ9091898.1"/>
    <property type="molecule type" value="Genomic_DNA"/>
</dbReference>